<evidence type="ECO:0000256" key="1">
    <source>
        <dbReference type="SAM" id="SignalP"/>
    </source>
</evidence>
<dbReference type="AlphaFoldDB" id="A0A432XLH9"/>
<proteinExistence type="predicted"/>
<evidence type="ECO:0000313" key="2">
    <source>
        <dbReference type="EMBL" id="RUO49563.1"/>
    </source>
</evidence>
<keyword evidence="3" id="KW-1185">Reference proteome</keyword>
<sequence>MAKFQIVVAILLAVAAGSSSLNAQAQSSLTVTVTDKNGQPLPQAVVSVVHANEGNADKTTKVAVMDQVNRLFDPFVLVIQRGDSVSFPNSDNIRHQVYSFSQTKPFELPLYSNIEAPELRFEQAGVVVLGCNIHDHMKAYIYVSPYAVSEITDGQGQVTVPAATELSVWYPGLGDQPTDALAVRVKPGQTLLNVQLPVTQQGQNPPPPSALQQRFNRLKNNN</sequence>
<dbReference type="OrthoDB" id="9772097at2"/>
<dbReference type="SUPFAM" id="SSF49503">
    <property type="entry name" value="Cupredoxins"/>
    <property type="match status" value="1"/>
</dbReference>
<dbReference type="STRING" id="519452.SAMN04488139_0831"/>
<dbReference type="InterPro" id="IPR008972">
    <property type="entry name" value="Cupredoxin"/>
</dbReference>
<feature type="chain" id="PRO_5019005019" evidence="1">
    <location>
        <begin position="26"/>
        <end position="222"/>
    </location>
</feature>
<dbReference type="RefSeq" id="WP_092837922.1">
    <property type="nucleotide sequence ID" value="NZ_FPCF01000001.1"/>
</dbReference>
<accession>A0A432XLH9</accession>
<feature type="signal peptide" evidence="1">
    <location>
        <begin position="1"/>
        <end position="25"/>
    </location>
</feature>
<gene>
    <name evidence="2" type="ORF">CWE24_03475</name>
</gene>
<comment type="caution">
    <text evidence="2">The sequence shown here is derived from an EMBL/GenBank/DDBJ whole genome shotgun (WGS) entry which is preliminary data.</text>
</comment>
<protein>
    <submittedName>
        <fullName evidence="2">Methylamine utilization protein</fullName>
    </submittedName>
</protein>
<keyword evidence="1" id="KW-0732">Signal</keyword>
<reference evidence="3" key="1">
    <citation type="journal article" date="2018" name="Front. Microbiol.">
        <title>Genome-Based Analysis Reveals the Taxonomy and Diversity of the Family Idiomarinaceae.</title>
        <authorList>
            <person name="Liu Y."/>
            <person name="Lai Q."/>
            <person name="Shao Z."/>
        </authorList>
    </citation>
    <scope>NUCLEOTIDE SEQUENCE [LARGE SCALE GENOMIC DNA]</scope>
    <source>
        <strain evidence="3">908033</strain>
    </source>
</reference>
<dbReference type="EMBL" id="PIPU01000001">
    <property type="protein sequence ID" value="RUO49563.1"/>
    <property type="molecule type" value="Genomic_DNA"/>
</dbReference>
<organism evidence="2 3">
    <name type="scientific">Pseudidiomarina donghaiensis</name>
    <dbReference type="NCBI Taxonomy" id="519452"/>
    <lineage>
        <taxon>Bacteria</taxon>
        <taxon>Pseudomonadati</taxon>
        <taxon>Pseudomonadota</taxon>
        <taxon>Gammaproteobacteria</taxon>
        <taxon>Alteromonadales</taxon>
        <taxon>Idiomarinaceae</taxon>
        <taxon>Pseudidiomarina</taxon>
    </lineage>
</organism>
<dbReference type="InterPro" id="IPR034242">
    <property type="entry name" value="MauL"/>
</dbReference>
<dbReference type="Gene3D" id="2.60.40.420">
    <property type="entry name" value="Cupredoxins - blue copper proteins"/>
    <property type="match status" value="1"/>
</dbReference>
<dbReference type="Proteomes" id="UP000286985">
    <property type="component" value="Unassembled WGS sequence"/>
</dbReference>
<evidence type="ECO:0000313" key="3">
    <source>
        <dbReference type="Proteomes" id="UP000286985"/>
    </source>
</evidence>
<dbReference type="CDD" id="cd04221">
    <property type="entry name" value="MauL"/>
    <property type="match status" value="1"/>
</dbReference>
<name>A0A432XLH9_9GAMM</name>